<proteinExistence type="predicted"/>
<gene>
    <name evidence="4" type="ORF">ACFODZ_04835</name>
</gene>
<dbReference type="RefSeq" id="WP_077410478.1">
    <property type="nucleotide sequence ID" value="NZ_JBHRTS010000002.1"/>
</dbReference>
<dbReference type="PANTHER" id="PTHR36504:SF1">
    <property type="entry name" value="LIPOPOLYSACCHARIDE EXPORT SYSTEM PROTEIN LPTA"/>
    <property type="match status" value="1"/>
</dbReference>
<dbReference type="Gene3D" id="2.60.450.10">
    <property type="entry name" value="Lipopolysaccharide (LPS) transport protein A like domain"/>
    <property type="match status" value="1"/>
</dbReference>
<keyword evidence="5" id="KW-1185">Reference proteome</keyword>
<dbReference type="Proteomes" id="UP001595533">
    <property type="component" value="Unassembled WGS sequence"/>
</dbReference>
<organism evidence="4 5">
    <name type="scientific">Marinicella sediminis</name>
    <dbReference type="NCBI Taxonomy" id="1792834"/>
    <lineage>
        <taxon>Bacteria</taxon>
        <taxon>Pseudomonadati</taxon>
        <taxon>Pseudomonadota</taxon>
        <taxon>Gammaproteobacteria</taxon>
        <taxon>Lysobacterales</taxon>
        <taxon>Marinicellaceae</taxon>
        <taxon>Marinicella</taxon>
    </lineage>
</organism>
<protein>
    <submittedName>
        <fullName evidence="4">LptA/OstA family protein</fullName>
    </submittedName>
</protein>
<comment type="caution">
    <text evidence="4">The sequence shown here is derived from an EMBL/GenBank/DDBJ whole genome shotgun (WGS) entry which is preliminary data.</text>
</comment>
<name>A0ABV7J904_9GAMM</name>
<feature type="signal peptide" evidence="2">
    <location>
        <begin position="1"/>
        <end position="21"/>
    </location>
</feature>
<accession>A0ABV7J904</accession>
<evidence type="ECO:0000259" key="3">
    <source>
        <dbReference type="Pfam" id="PF03968"/>
    </source>
</evidence>
<evidence type="ECO:0000313" key="4">
    <source>
        <dbReference type="EMBL" id="MFC3193567.1"/>
    </source>
</evidence>
<keyword evidence="1 2" id="KW-0732">Signal</keyword>
<evidence type="ECO:0000256" key="1">
    <source>
        <dbReference type="ARBA" id="ARBA00022729"/>
    </source>
</evidence>
<feature type="chain" id="PRO_5047027734" evidence="2">
    <location>
        <begin position="22"/>
        <end position="162"/>
    </location>
</feature>
<sequence>MRNLKLNGLLMLTVFSLPAVGLDTDRSAKIVIQGPGCVSKLKLNQTECQKGLTIEQGSLLIRSSYGLIHHQGKGVTRVEMKGQQVYMEQLMENNDKMVIKADEIDYLKAEDKVFLTGNVSITSAIGVTTGEAIEFDLQTQEITAAGEDTGQQFKMVIDQNDD</sequence>
<evidence type="ECO:0000313" key="5">
    <source>
        <dbReference type="Proteomes" id="UP001595533"/>
    </source>
</evidence>
<dbReference type="PANTHER" id="PTHR36504">
    <property type="entry name" value="LIPOPOLYSACCHARIDE EXPORT SYSTEM PROTEIN LPTA"/>
    <property type="match status" value="1"/>
</dbReference>
<dbReference type="InterPro" id="IPR052037">
    <property type="entry name" value="LPS_export_LptA"/>
</dbReference>
<dbReference type="Pfam" id="PF03968">
    <property type="entry name" value="LptD_N"/>
    <property type="match status" value="1"/>
</dbReference>
<reference evidence="5" key="1">
    <citation type="journal article" date="2019" name="Int. J. Syst. Evol. Microbiol.">
        <title>The Global Catalogue of Microorganisms (GCM) 10K type strain sequencing project: providing services to taxonomists for standard genome sequencing and annotation.</title>
        <authorList>
            <consortium name="The Broad Institute Genomics Platform"/>
            <consortium name="The Broad Institute Genome Sequencing Center for Infectious Disease"/>
            <person name="Wu L."/>
            <person name="Ma J."/>
        </authorList>
    </citation>
    <scope>NUCLEOTIDE SEQUENCE [LARGE SCALE GENOMIC DNA]</scope>
    <source>
        <strain evidence="5">KCTC 42953</strain>
    </source>
</reference>
<dbReference type="EMBL" id="JBHRTS010000002">
    <property type="protein sequence ID" value="MFC3193567.1"/>
    <property type="molecule type" value="Genomic_DNA"/>
</dbReference>
<evidence type="ECO:0000256" key="2">
    <source>
        <dbReference type="SAM" id="SignalP"/>
    </source>
</evidence>
<feature type="domain" description="Organic solvent tolerance-like N-terminal" evidence="3">
    <location>
        <begin position="53"/>
        <end position="140"/>
    </location>
</feature>
<dbReference type="InterPro" id="IPR005653">
    <property type="entry name" value="OstA-like_N"/>
</dbReference>